<dbReference type="InterPro" id="IPR015424">
    <property type="entry name" value="PyrdxlP-dep_Trfase"/>
</dbReference>
<feature type="domain" description="Alliinase C-terminal" evidence="5">
    <location>
        <begin position="413"/>
        <end position="768"/>
    </location>
</feature>
<dbReference type="InterPro" id="IPR006948">
    <property type="entry name" value="Alliinase_C"/>
</dbReference>
<dbReference type="Pfam" id="PF04864">
    <property type="entry name" value="Alliinase_C"/>
    <property type="match status" value="1"/>
</dbReference>
<evidence type="ECO:0000313" key="7">
    <source>
        <dbReference type="Proteomes" id="UP000467840"/>
    </source>
</evidence>
<dbReference type="PANTHER" id="PTHR45086">
    <property type="entry name" value="WD REPEAT-CONTAINING PROTEIN PCN"/>
    <property type="match status" value="1"/>
</dbReference>
<dbReference type="Gene3D" id="3.40.640.10">
    <property type="entry name" value="Type I PLP-dependent aspartate aminotransferase-like (Major domain)"/>
    <property type="match status" value="1"/>
</dbReference>
<dbReference type="InterPro" id="IPR037029">
    <property type="entry name" value="Alliinase_N_sf"/>
</dbReference>
<sequence length="777" mass="87230">MLISAGDDTKLFAYSAKEFTKFSPHDICPAPQRVPIQLVLNTVFNRNSLLLVQGSYWLDILCVRVKSGFMPDTGPGPSRGHADTDLLARIKTKASRKIICSSISNTGTLFAYSDHVKPNLFELKKHSGKTAWTVNKKQLPQKLPYAHSMVFSSDSSRLMIAGHDRRIYVVDVGSSELVHTFTPQREECDEELPPTEPPITKLFTSGDGQWLAAVNCFGDVYIFNLETQRQHWFISRLDGASVTAGGFPPQNNNVLVITTSSNQVYAFDVEAKQLGEWSMRHTFVLPKRYQEFPGEVIGLSFLPLSSPPSVIIYSARAMCLINFGIPVDREEDNKLVNNQHSPLKKLQNALINGRLKRRKAATEAEAVAAISCSGHGRAFLDGLILDDKQQTICECNSCYGGLDCSQFFSACTVNADGGDPLFLEPFWVQHAASSAIVVAGWHRMSYYYGDQSSTSKELQRHIRKLHDMVGNAVTQEKYITFGAGSTQLLNAAVHALSSDNASSPARVVASIPFYPVYEEQTDFFRSVDFRFQGDTSLWKNYSEAGTDMIEFVTSPNNPDGQLNKAVLQGQNVKAIYDRAYYWPHFTAIPAPADEDVMIFTLSKLTGHAGFSLASYRWAVLKDKATYESMERYSELNTIGVSRESQLRALKLLKVVLQGGGKDLFEFGHQTMRKRWERLNKIISMSKRFSLQKIAPQYCIFFKKVREASPAYAWVNCEKEEDCYEVFQAGNITSRKGRRFFAGDRYVRLSLIRSQDDFDLLLHKLNQLVSEEQGSESI</sequence>
<dbReference type="InterPro" id="IPR006947">
    <property type="entry name" value="EGF_alliinase"/>
</dbReference>
<comment type="similarity">
    <text evidence="2">Belongs to the alliinase family.</text>
</comment>
<comment type="cofactor">
    <cofactor evidence="1">
        <name>pyridoxal 5'-phosphate</name>
        <dbReference type="ChEBI" id="CHEBI:597326"/>
    </cofactor>
</comment>
<dbReference type="GO" id="GO:0010073">
    <property type="term" value="P:meristem maintenance"/>
    <property type="evidence" value="ECO:0007669"/>
    <property type="project" value="InterPro"/>
</dbReference>
<dbReference type="EMBL" id="JAAGAX010000015">
    <property type="protein sequence ID" value="KAF2291091.1"/>
    <property type="molecule type" value="Genomic_DNA"/>
</dbReference>
<protein>
    <recommendedName>
        <fullName evidence="8">Alliinase C-terminal domain-containing protein</fullName>
    </recommendedName>
</protein>
<evidence type="ECO:0000259" key="5">
    <source>
        <dbReference type="Pfam" id="PF04864"/>
    </source>
</evidence>
<evidence type="ECO:0000256" key="1">
    <source>
        <dbReference type="ARBA" id="ARBA00001933"/>
    </source>
</evidence>
<gene>
    <name evidence="6" type="ORF">GH714_019829</name>
</gene>
<dbReference type="SUPFAM" id="SSF69322">
    <property type="entry name" value="Tricorn protease domain 2"/>
    <property type="match status" value="1"/>
</dbReference>
<dbReference type="Proteomes" id="UP000467840">
    <property type="component" value="Chromosome 2"/>
</dbReference>
<dbReference type="Pfam" id="PF04863">
    <property type="entry name" value="EGF_alliinase"/>
    <property type="match status" value="1"/>
</dbReference>
<dbReference type="CDD" id="cd00609">
    <property type="entry name" value="AAT_like"/>
    <property type="match status" value="1"/>
</dbReference>
<reference evidence="6 7" key="1">
    <citation type="journal article" date="2020" name="Mol. Plant">
        <title>The Chromosome-Based Rubber Tree Genome Provides New Insights into Spurge Genome Evolution and Rubber Biosynthesis.</title>
        <authorList>
            <person name="Liu J."/>
            <person name="Shi C."/>
            <person name="Shi C.C."/>
            <person name="Li W."/>
            <person name="Zhang Q.J."/>
            <person name="Zhang Y."/>
            <person name="Li K."/>
            <person name="Lu H.F."/>
            <person name="Shi C."/>
            <person name="Zhu S.T."/>
            <person name="Xiao Z.Y."/>
            <person name="Nan H."/>
            <person name="Yue Y."/>
            <person name="Zhu X.G."/>
            <person name="Wu Y."/>
            <person name="Hong X.N."/>
            <person name="Fan G.Y."/>
            <person name="Tong Y."/>
            <person name="Zhang D."/>
            <person name="Mao C.L."/>
            <person name="Liu Y.L."/>
            <person name="Hao S.J."/>
            <person name="Liu W.Q."/>
            <person name="Lv M.Q."/>
            <person name="Zhang H.B."/>
            <person name="Liu Y."/>
            <person name="Hu-Tang G.R."/>
            <person name="Wang J.P."/>
            <person name="Wang J.H."/>
            <person name="Sun Y.H."/>
            <person name="Ni S.B."/>
            <person name="Chen W.B."/>
            <person name="Zhang X.C."/>
            <person name="Jiao Y.N."/>
            <person name="Eichler E.E."/>
            <person name="Li G.H."/>
            <person name="Liu X."/>
            <person name="Gao L.Z."/>
        </authorList>
    </citation>
    <scope>NUCLEOTIDE SEQUENCE [LARGE SCALE GENOMIC DNA]</scope>
    <source>
        <strain evidence="7">cv. GT1</strain>
        <tissue evidence="6">Leaf</tissue>
    </source>
</reference>
<organism evidence="6 7">
    <name type="scientific">Hevea brasiliensis</name>
    <name type="common">Para rubber tree</name>
    <name type="synonym">Siphonia brasiliensis</name>
    <dbReference type="NCBI Taxonomy" id="3981"/>
    <lineage>
        <taxon>Eukaryota</taxon>
        <taxon>Viridiplantae</taxon>
        <taxon>Streptophyta</taxon>
        <taxon>Embryophyta</taxon>
        <taxon>Tracheophyta</taxon>
        <taxon>Spermatophyta</taxon>
        <taxon>Magnoliopsida</taxon>
        <taxon>eudicotyledons</taxon>
        <taxon>Gunneridae</taxon>
        <taxon>Pentapetalae</taxon>
        <taxon>rosids</taxon>
        <taxon>fabids</taxon>
        <taxon>Malpighiales</taxon>
        <taxon>Euphorbiaceae</taxon>
        <taxon>Crotonoideae</taxon>
        <taxon>Micrandreae</taxon>
        <taxon>Hevea</taxon>
    </lineage>
</organism>
<evidence type="ECO:0000259" key="4">
    <source>
        <dbReference type="Pfam" id="PF04863"/>
    </source>
</evidence>
<dbReference type="GO" id="GO:0008483">
    <property type="term" value="F:transaminase activity"/>
    <property type="evidence" value="ECO:0007669"/>
    <property type="project" value="UniProtKB-KW"/>
</dbReference>
<keyword evidence="3" id="KW-0808">Transferase</keyword>
<keyword evidence="3" id="KW-0032">Aminotransferase</keyword>
<accession>A0A6A6KQ61</accession>
<dbReference type="Gene3D" id="3.90.1150.10">
    <property type="entry name" value="Aspartate Aminotransferase, domain 1"/>
    <property type="match status" value="1"/>
</dbReference>
<dbReference type="AlphaFoldDB" id="A0A6A6KQ61"/>
<evidence type="ECO:0000313" key="6">
    <source>
        <dbReference type="EMBL" id="KAF2291091.1"/>
    </source>
</evidence>
<name>A0A6A6KQ61_HEVBR</name>
<evidence type="ECO:0008006" key="8">
    <source>
        <dbReference type="Google" id="ProtNLM"/>
    </source>
</evidence>
<dbReference type="InterPro" id="IPR015422">
    <property type="entry name" value="PyrdxlP-dep_Trfase_small"/>
</dbReference>
<dbReference type="PANTHER" id="PTHR45086:SF1">
    <property type="entry name" value="WD REPEAT-CONTAINING PROTEIN PCN"/>
    <property type="match status" value="1"/>
</dbReference>
<evidence type="ECO:0000256" key="2">
    <source>
        <dbReference type="ARBA" id="ARBA00006312"/>
    </source>
</evidence>
<comment type="caution">
    <text evidence="6">The sequence shown here is derived from an EMBL/GenBank/DDBJ whole genome shotgun (WGS) entry which is preliminary data.</text>
</comment>
<proteinExistence type="inferred from homology"/>
<dbReference type="Gene3D" id="2.10.25.30">
    <property type="entry name" value="EGF-like, alliinase"/>
    <property type="match status" value="1"/>
</dbReference>
<dbReference type="InterPro" id="IPR015943">
    <property type="entry name" value="WD40/YVTN_repeat-like_dom_sf"/>
</dbReference>
<keyword evidence="7" id="KW-1185">Reference proteome</keyword>
<feature type="domain" description="Alliinase EGF-like" evidence="4">
    <location>
        <begin position="358"/>
        <end position="411"/>
    </location>
</feature>
<dbReference type="GO" id="GO:0016846">
    <property type="term" value="F:carbon-sulfur lyase activity"/>
    <property type="evidence" value="ECO:0007669"/>
    <property type="project" value="InterPro"/>
</dbReference>
<dbReference type="InterPro" id="IPR044622">
    <property type="entry name" value="PCN"/>
</dbReference>
<dbReference type="GO" id="GO:0035266">
    <property type="term" value="P:meristem growth"/>
    <property type="evidence" value="ECO:0007669"/>
    <property type="project" value="InterPro"/>
</dbReference>
<dbReference type="InterPro" id="IPR015421">
    <property type="entry name" value="PyrdxlP-dep_Trfase_major"/>
</dbReference>
<evidence type="ECO:0000256" key="3">
    <source>
        <dbReference type="ARBA" id="ARBA00022576"/>
    </source>
</evidence>
<dbReference type="Gene3D" id="2.130.10.10">
    <property type="entry name" value="YVTN repeat-like/Quinoprotein amine dehydrogenase"/>
    <property type="match status" value="1"/>
</dbReference>
<dbReference type="SUPFAM" id="SSF53383">
    <property type="entry name" value="PLP-dependent transferases"/>
    <property type="match status" value="1"/>
</dbReference>